<evidence type="ECO:0000313" key="4">
    <source>
        <dbReference type="Proteomes" id="UP000445000"/>
    </source>
</evidence>
<keyword evidence="4" id="KW-1185">Reference proteome</keyword>
<dbReference type="PRINTS" id="PR00081">
    <property type="entry name" value="GDHRDH"/>
</dbReference>
<dbReference type="Gene3D" id="3.40.50.720">
    <property type="entry name" value="NAD(P)-binding Rossmann-like Domain"/>
    <property type="match status" value="1"/>
</dbReference>
<proteinExistence type="inferred from homology"/>
<dbReference type="NCBIfam" id="NF005559">
    <property type="entry name" value="PRK07231.1"/>
    <property type="match status" value="1"/>
</dbReference>
<sequence length="275" mass="29513">MKRVQDKVALVTGGANGLGAAIAQRLASEGSRVIITDVQAQAGELLAGEIGGKFIRQDVTDENQWRVVVEQIDHQYGALHVLINNAGIEGPFDQSDPERTRLSDWQAIQRVNAEGVFLGCRSTIPLLRRSGGGSIVNVSSTAALVAGADFMAYGASKAAVQHMTKSVALHCARDRSRIRCNSVHPGSILTPMLQRIFEQTARRLAMSIEQLIERTRAAIPQGEFQVPEDVANAVLFLASDEAKHITGTALVIDGGITLQLGTPAPLWTNSIQQSD</sequence>
<keyword evidence="2" id="KW-0560">Oxidoreductase</keyword>
<dbReference type="GO" id="GO:0016491">
    <property type="term" value="F:oxidoreductase activity"/>
    <property type="evidence" value="ECO:0007669"/>
    <property type="project" value="UniProtKB-KW"/>
</dbReference>
<dbReference type="InterPro" id="IPR036291">
    <property type="entry name" value="NAD(P)-bd_dom_sf"/>
</dbReference>
<dbReference type="PROSITE" id="PS00061">
    <property type="entry name" value="ADH_SHORT"/>
    <property type="match status" value="1"/>
</dbReference>
<dbReference type="Pfam" id="PF13561">
    <property type="entry name" value="adh_short_C2"/>
    <property type="match status" value="1"/>
</dbReference>
<dbReference type="EMBL" id="BLJN01000006">
    <property type="protein sequence ID" value="GFE83696.1"/>
    <property type="molecule type" value="Genomic_DNA"/>
</dbReference>
<dbReference type="InterPro" id="IPR002347">
    <property type="entry name" value="SDR_fam"/>
</dbReference>
<dbReference type="PANTHER" id="PTHR24321:SF15">
    <property type="entry name" value="OXIDOREDUCTASE UCPA"/>
    <property type="match status" value="1"/>
</dbReference>
<dbReference type="Proteomes" id="UP000445000">
    <property type="component" value="Unassembled WGS sequence"/>
</dbReference>
<accession>A0A829YMG7</accession>
<dbReference type="PRINTS" id="PR00080">
    <property type="entry name" value="SDRFAMILY"/>
</dbReference>
<comment type="caution">
    <text evidence="3">The sequence shown here is derived from an EMBL/GenBank/DDBJ whole genome shotgun (WGS) entry which is preliminary data.</text>
</comment>
<evidence type="ECO:0000256" key="2">
    <source>
        <dbReference type="ARBA" id="ARBA00023002"/>
    </source>
</evidence>
<name>A0A829YMG7_9GAMM</name>
<dbReference type="RefSeq" id="WP_161815285.1">
    <property type="nucleotide sequence ID" value="NZ_BLJN01000006.1"/>
</dbReference>
<reference evidence="4" key="1">
    <citation type="submission" date="2020-01" db="EMBL/GenBank/DDBJ databases">
        <title>'Steroidobacter agaridevorans' sp. nov., agar-degrading bacteria isolated from rhizosphere soils.</title>
        <authorList>
            <person name="Ikenaga M."/>
            <person name="Kataoka M."/>
            <person name="Murouchi A."/>
            <person name="Katsuragi S."/>
            <person name="Sakai M."/>
        </authorList>
    </citation>
    <scope>NUCLEOTIDE SEQUENCE [LARGE SCALE GENOMIC DNA]</scope>
    <source>
        <strain evidence="4">YU21-B</strain>
    </source>
</reference>
<evidence type="ECO:0000313" key="3">
    <source>
        <dbReference type="EMBL" id="GFE83696.1"/>
    </source>
</evidence>
<dbReference type="PANTHER" id="PTHR24321">
    <property type="entry name" value="DEHYDROGENASES, SHORT CHAIN"/>
    <property type="match status" value="1"/>
</dbReference>
<dbReference type="SUPFAM" id="SSF51735">
    <property type="entry name" value="NAD(P)-binding Rossmann-fold domains"/>
    <property type="match status" value="1"/>
</dbReference>
<dbReference type="FunFam" id="3.40.50.720:FF:000084">
    <property type="entry name" value="Short-chain dehydrogenase reductase"/>
    <property type="match status" value="1"/>
</dbReference>
<dbReference type="AlphaFoldDB" id="A0A829YMG7"/>
<organism evidence="3 4">
    <name type="scientific">Steroidobacter agaridevorans</name>
    <dbReference type="NCBI Taxonomy" id="2695856"/>
    <lineage>
        <taxon>Bacteria</taxon>
        <taxon>Pseudomonadati</taxon>
        <taxon>Pseudomonadota</taxon>
        <taxon>Gammaproteobacteria</taxon>
        <taxon>Steroidobacterales</taxon>
        <taxon>Steroidobacteraceae</taxon>
        <taxon>Steroidobacter</taxon>
    </lineage>
</organism>
<dbReference type="InterPro" id="IPR020904">
    <property type="entry name" value="Sc_DH/Rdtase_CS"/>
</dbReference>
<comment type="similarity">
    <text evidence="1">Belongs to the short-chain dehydrogenases/reductases (SDR) family.</text>
</comment>
<gene>
    <name evidence="3" type="ORF">GCM10011487_56960</name>
</gene>
<evidence type="ECO:0000256" key="1">
    <source>
        <dbReference type="ARBA" id="ARBA00006484"/>
    </source>
</evidence>
<protein>
    <submittedName>
        <fullName evidence="3">Short-chain dehydrogenase</fullName>
    </submittedName>
</protein>